<proteinExistence type="predicted"/>
<dbReference type="EMBL" id="CACRXK020016684">
    <property type="protein sequence ID" value="CAB4030170.1"/>
    <property type="molecule type" value="Genomic_DNA"/>
</dbReference>
<comment type="caution">
    <text evidence="2">The sequence shown here is derived from an EMBL/GenBank/DDBJ whole genome shotgun (WGS) entry which is preliminary data.</text>
</comment>
<evidence type="ECO:0000313" key="3">
    <source>
        <dbReference type="Proteomes" id="UP001152795"/>
    </source>
</evidence>
<feature type="compositionally biased region" description="Polar residues" evidence="1">
    <location>
        <begin position="89"/>
        <end position="113"/>
    </location>
</feature>
<feature type="region of interest" description="Disordered" evidence="1">
    <location>
        <begin position="89"/>
        <end position="138"/>
    </location>
</feature>
<sequence length="177" mass="19785">MKSAEFTGRCFERSVKGFKASIKKIASIFSSKRIGFLANRLRSFPVPNASNSANQLNNSNSVTQITPNVLNSSTNSVINEIAVVTANRASTSSRTHNELQTISPHHFTSTFSQRNNSGSSSRKRRKNHQHNGKNSKKSNVKCLTRTFICLSDKDQKEVPEREEMRELLVIMALAMLK</sequence>
<evidence type="ECO:0000313" key="2">
    <source>
        <dbReference type="EMBL" id="CAB4030170.1"/>
    </source>
</evidence>
<dbReference type="Proteomes" id="UP001152795">
    <property type="component" value="Unassembled WGS sequence"/>
</dbReference>
<protein>
    <submittedName>
        <fullName evidence="2">Uncharacterized protein</fullName>
    </submittedName>
</protein>
<dbReference type="AlphaFoldDB" id="A0A7D9LCM2"/>
<name>A0A7D9LCM2_PARCT</name>
<accession>A0A7D9LCM2</accession>
<organism evidence="2 3">
    <name type="scientific">Paramuricea clavata</name>
    <name type="common">Red gorgonian</name>
    <name type="synonym">Violescent sea-whip</name>
    <dbReference type="NCBI Taxonomy" id="317549"/>
    <lineage>
        <taxon>Eukaryota</taxon>
        <taxon>Metazoa</taxon>
        <taxon>Cnidaria</taxon>
        <taxon>Anthozoa</taxon>
        <taxon>Octocorallia</taxon>
        <taxon>Malacalcyonacea</taxon>
        <taxon>Plexauridae</taxon>
        <taxon>Paramuricea</taxon>
    </lineage>
</organism>
<reference evidence="2" key="1">
    <citation type="submission" date="2020-04" db="EMBL/GenBank/DDBJ databases">
        <authorList>
            <person name="Alioto T."/>
            <person name="Alioto T."/>
            <person name="Gomez Garrido J."/>
        </authorList>
    </citation>
    <scope>NUCLEOTIDE SEQUENCE</scope>
    <source>
        <strain evidence="2">A484AB</strain>
    </source>
</reference>
<evidence type="ECO:0000256" key="1">
    <source>
        <dbReference type="SAM" id="MobiDB-lite"/>
    </source>
</evidence>
<feature type="compositionally biased region" description="Basic residues" evidence="1">
    <location>
        <begin position="121"/>
        <end position="138"/>
    </location>
</feature>
<gene>
    <name evidence="2" type="ORF">PACLA_8A024680</name>
</gene>
<keyword evidence="3" id="KW-1185">Reference proteome</keyword>